<dbReference type="RefSeq" id="XP_019084691.1">
    <property type="nucleotide sequence ID" value="XM_019229146.1"/>
</dbReference>
<keyword evidence="5 8" id="KW-0067">ATP-binding</keyword>
<dbReference type="Pfam" id="PF25568">
    <property type="entry name" value="AAA_lid_At3g28540"/>
    <property type="match status" value="1"/>
</dbReference>
<feature type="domain" description="AAA+ ATPase" evidence="9">
    <location>
        <begin position="244"/>
        <end position="384"/>
    </location>
</feature>
<accession>A0ABM1QD53</accession>
<dbReference type="InterPro" id="IPR003593">
    <property type="entry name" value="AAA+_ATPase"/>
</dbReference>
<evidence type="ECO:0000256" key="1">
    <source>
        <dbReference type="ARBA" id="ARBA00001946"/>
    </source>
</evidence>
<dbReference type="SUPFAM" id="SSF52540">
    <property type="entry name" value="P-loop containing nucleoside triphosphate hydrolases"/>
    <property type="match status" value="1"/>
</dbReference>
<reference evidence="11" key="2">
    <citation type="submission" date="2025-08" db="UniProtKB">
        <authorList>
            <consortium name="RefSeq"/>
        </authorList>
    </citation>
    <scope>IDENTIFICATION</scope>
    <source>
        <tissue evidence="11">Leaf</tissue>
    </source>
</reference>
<proteinExistence type="inferred from homology"/>
<dbReference type="Pfam" id="PF00004">
    <property type="entry name" value="AAA"/>
    <property type="match status" value="1"/>
</dbReference>
<comment type="similarity">
    <text evidence="2">Belongs to the AAA ATPase family. BCS1 subfamily.</text>
</comment>
<keyword evidence="3 8" id="KW-0547">Nucleotide-binding</keyword>
<evidence type="ECO:0000313" key="11">
    <source>
        <dbReference type="RefSeq" id="XP_019084691.1"/>
    </source>
</evidence>
<evidence type="ECO:0000256" key="8">
    <source>
        <dbReference type="RuleBase" id="RU003651"/>
    </source>
</evidence>
<comment type="catalytic activity">
    <reaction evidence="7">
        <text>ATP + H2O = ADP + phosphate + H(+)</text>
        <dbReference type="Rhea" id="RHEA:13065"/>
        <dbReference type="ChEBI" id="CHEBI:15377"/>
        <dbReference type="ChEBI" id="CHEBI:15378"/>
        <dbReference type="ChEBI" id="CHEBI:30616"/>
        <dbReference type="ChEBI" id="CHEBI:43474"/>
        <dbReference type="ChEBI" id="CHEBI:456216"/>
    </reaction>
</comment>
<keyword evidence="4" id="KW-0378">Hydrolase</keyword>
<dbReference type="Gene3D" id="3.40.50.300">
    <property type="entry name" value="P-loop containing nucleotide triphosphate hydrolases"/>
    <property type="match status" value="1"/>
</dbReference>
<dbReference type="InterPro" id="IPR025753">
    <property type="entry name" value="AAA_N_dom"/>
</dbReference>
<dbReference type="PANTHER" id="PTHR23070">
    <property type="entry name" value="BCS1 AAA-TYPE ATPASE"/>
    <property type="match status" value="1"/>
</dbReference>
<name>A0ABM1QD53_CAMSA</name>
<dbReference type="Pfam" id="PF14363">
    <property type="entry name" value="AAA_assoc"/>
    <property type="match status" value="1"/>
</dbReference>
<evidence type="ECO:0000256" key="6">
    <source>
        <dbReference type="ARBA" id="ARBA00022842"/>
    </source>
</evidence>
<dbReference type="GeneID" id="104709193"/>
<protein>
    <submittedName>
        <fullName evidence="11">AAA-ATPase At5g17740-like</fullName>
    </submittedName>
</protein>
<keyword evidence="6" id="KW-0460">Magnesium</keyword>
<sequence length="505" mass="57560">MVFSRDIPSPASSMVSSYASMMGYITIIKPMINTIIPRPVQNFVVSYLKSLVGSRSSTTLTLTIDQLSAVHIHDELYYAAEAYLSTKISPNSSRLNIARDPTQKEVKFYLSDGEVVPDVYNGVKLKWRFFANNKKKSMVDEHGERYHGNFNREYFELSFDKKHRDLVVKSYIPYVESKAMVVKSKRRILKMHSNLQMAWKSVNLEHPSTFDTMAMNEDLKRSVMEDLDKFVRRKDYYKRVGKAWKRGYLLYGPPGTGKTSLVAAMANYLKFDIYDLQLASVKGDAELRTLLLGSKNSSILLVEDIDCSVDLPTRLQPVTKTTQKSKKTLSPLTLSGLLNCIDGLWSSCGNERIIVFTTNNKEKLDPALLRPGRMDMHIYMGHCSFEGFKTLASNYLGLSSKENGDTHHLYPDIKHLIEGQVLTPAQVAEELMRSEGADAALDGLVKILKRKRLEMEGLKSEESNSLAMKKKESRLEMEEMRIRRDTEGSPRKNSKRLKKLVLFWT</sequence>
<evidence type="ECO:0000259" key="9">
    <source>
        <dbReference type="SMART" id="SM00382"/>
    </source>
</evidence>
<evidence type="ECO:0000256" key="2">
    <source>
        <dbReference type="ARBA" id="ARBA00007448"/>
    </source>
</evidence>
<evidence type="ECO:0000256" key="5">
    <source>
        <dbReference type="ARBA" id="ARBA00022840"/>
    </source>
</evidence>
<keyword evidence="10" id="KW-1185">Reference proteome</keyword>
<evidence type="ECO:0000256" key="7">
    <source>
        <dbReference type="ARBA" id="ARBA00049360"/>
    </source>
</evidence>
<dbReference type="InterPro" id="IPR058017">
    <property type="entry name" value="At3g28540-like_C"/>
</dbReference>
<gene>
    <name evidence="11" type="primary">LOC104709193</name>
</gene>
<organism evidence="10 11">
    <name type="scientific">Camelina sativa</name>
    <name type="common">False flax</name>
    <name type="synonym">Myagrum sativum</name>
    <dbReference type="NCBI Taxonomy" id="90675"/>
    <lineage>
        <taxon>Eukaryota</taxon>
        <taxon>Viridiplantae</taxon>
        <taxon>Streptophyta</taxon>
        <taxon>Embryophyta</taxon>
        <taxon>Tracheophyta</taxon>
        <taxon>Spermatophyta</taxon>
        <taxon>Magnoliopsida</taxon>
        <taxon>eudicotyledons</taxon>
        <taxon>Gunneridae</taxon>
        <taxon>Pentapetalae</taxon>
        <taxon>rosids</taxon>
        <taxon>malvids</taxon>
        <taxon>Brassicales</taxon>
        <taxon>Brassicaceae</taxon>
        <taxon>Camelineae</taxon>
        <taxon>Camelina</taxon>
    </lineage>
</organism>
<dbReference type="Gene3D" id="6.10.280.40">
    <property type="match status" value="1"/>
</dbReference>
<dbReference type="CDD" id="cd19510">
    <property type="entry name" value="RecA-like_BCS1"/>
    <property type="match status" value="1"/>
</dbReference>
<dbReference type="Proteomes" id="UP000694864">
    <property type="component" value="Chromosome 8"/>
</dbReference>
<evidence type="ECO:0000256" key="4">
    <source>
        <dbReference type="ARBA" id="ARBA00022801"/>
    </source>
</evidence>
<dbReference type="SMART" id="SM00382">
    <property type="entry name" value="AAA"/>
    <property type="match status" value="1"/>
</dbReference>
<dbReference type="InterPro" id="IPR027417">
    <property type="entry name" value="P-loop_NTPase"/>
</dbReference>
<reference evidence="10" key="1">
    <citation type="journal article" date="2014" name="Nat. Commun.">
        <title>The emerging biofuel crop Camelina sativa retains a highly undifferentiated hexaploid genome structure.</title>
        <authorList>
            <person name="Kagale S."/>
            <person name="Koh C."/>
            <person name="Nixon J."/>
            <person name="Bollina V."/>
            <person name="Clarke W.E."/>
            <person name="Tuteja R."/>
            <person name="Spillane C."/>
            <person name="Robinson S.J."/>
            <person name="Links M.G."/>
            <person name="Clarke C."/>
            <person name="Higgins E.E."/>
            <person name="Huebert T."/>
            <person name="Sharpe A.G."/>
            <person name="Parkin I.A."/>
        </authorList>
    </citation>
    <scope>NUCLEOTIDE SEQUENCE [LARGE SCALE GENOMIC DNA]</scope>
    <source>
        <strain evidence="10">cv. DH55</strain>
    </source>
</reference>
<dbReference type="InterPro" id="IPR003959">
    <property type="entry name" value="ATPase_AAA_core"/>
</dbReference>
<evidence type="ECO:0000256" key="3">
    <source>
        <dbReference type="ARBA" id="ARBA00022741"/>
    </source>
</evidence>
<dbReference type="InterPro" id="IPR003960">
    <property type="entry name" value="ATPase_AAA_CS"/>
</dbReference>
<dbReference type="InterPro" id="IPR050747">
    <property type="entry name" value="Mitochondrial_chaperone_BCS1"/>
</dbReference>
<comment type="cofactor">
    <cofactor evidence="1">
        <name>Mg(2+)</name>
        <dbReference type="ChEBI" id="CHEBI:18420"/>
    </cofactor>
</comment>
<evidence type="ECO:0000313" key="10">
    <source>
        <dbReference type="Proteomes" id="UP000694864"/>
    </source>
</evidence>
<dbReference type="PROSITE" id="PS00674">
    <property type="entry name" value="AAA"/>
    <property type="match status" value="1"/>
</dbReference>